<organism evidence="2 3">
    <name type="scientific">Rhizobium sullae</name>
    <name type="common">Rhizobium hedysari</name>
    <dbReference type="NCBI Taxonomy" id="50338"/>
    <lineage>
        <taxon>Bacteria</taxon>
        <taxon>Pseudomonadati</taxon>
        <taxon>Pseudomonadota</taxon>
        <taxon>Alphaproteobacteria</taxon>
        <taxon>Hyphomicrobiales</taxon>
        <taxon>Rhizobiaceae</taxon>
        <taxon>Rhizobium/Agrobacterium group</taxon>
        <taxon>Rhizobium</taxon>
    </lineage>
</organism>
<dbReference type="PRINTS" id="PR00145">
    <property type="entry name" value="ARGSUCLYASE"/>
</dbReference>
<dbReference type="PRINTS" id="PR00149">
    <property type="entry name" value="FUMRATELYASE"/>
</dbReference>
<dbReference type="Gene3D" id="1.10.40.30">
    <property type="entry name" value="Fumarase/aspartase (C-terminal domain)"/>
    <property type="match status" value="1"/>
</dbReference>
<comment type="caution">
    <text evidence="2">The sequence shown here is derived from an EMBL/GenBank/DDBJ whole genome shotgun (WGS) entry which is preliminary data.</text>
</comment>
<dbReference type="PROSITE" id="PS00163">
    <property type="entry name" value="FUMARATE_LYASES"/>
    <property type="match status" value="1"/>
</dbReference>
<reference evidence="2 3" key="1">
    <citation type="submission" date="2019-03" db="EMBL/GenBank/DDBJ databases">
        <title>Genomic Encyclopedia of Type Strains, Phase IV (KMG-V): Genome sequencing to study the core and pangenomes of soil and plant-associated prokaryotes.</title>
        <authorList>
            <person name="Whitman W."/>
        </authorList>
    </citation>
    <scope>NUCLEOTIDE SEQUENCE [LARGE SCALE GENOMIC DNA]</scope>
    <source>
        <strain evidence="2 3">Hc14</strain>
    </source>
</reference>
<dbReference type="SUPFAM" id="SSF48557">
    <property type="entry name" value="L-aspartase-like"/>
    <property type="match status" value="1"/>
</dbReference>
<dbReference type="EMBL" id="SMBH01000001">
    <property type="protein sequence ID" value="TCU20530.1"/>
    <property type="molecule type" value="Genomic_DNA"/>
</dbReference>
<evidence type="ECO:0000259" key="1">
    <source>
        <dbReference type="SMART" id="SM00998"/>
    </source>
</evidence>
<dbReference type="GO" id="GO:0016829">
    <property type="term" value="F:lyase activity"/>
    <property type="evidence" value="ECO:0007669"/>
    <property type="project" value="UniProtKB-KW"/>
</dbReference>
<gene>
    <name evidence="2" type="ORF">EV132_101597</name>
</gene>
<dbReference type="SMART" id="SM00998">
    <property type="entry name" value="ADSL_C"/>
    <property type="match status" value="1"/>
</dbReference>
<dbReference type="CDD" id="cd01597">
    <property type="entry name" value="pCLME"/>
    <property type="match status" value="1"/>
</dbReference>
<sequence>MKVRSQMGTEFNDALTSQYDYRGLRDAFAPPAMYQAFLDVEKAVALAQGELGMIPIASAKVVAEHCRYEYLEMDRLDTSYRTTRHPLMPLINELVRLCGPQHGGYVHWGITTQNVIQTGLLLLAKRAQAVLDGLLADILRHLGRHARTHAKTVMAGRTHYRHAVPITFGFKVAVWIDEFLQASDRLREAEKRAFVVITGGAVGCFSALGRQGPAFQSRVAALLGMGEMAIPSRAIRTHMCEYVNALSLTASICHKIAEEVYQSSSEEYGELHEGRIEGTIGSSTMPQKINPILCYGIIANSNKLYSCAGMLMATAHRPFESDGSANQMFEDGLAEVISAISEILVRTELLARDLYVSTERMRANLDLSHGAIFGEFAMMRLGETLGKHRGHELVHDAAMAAAAGNAPFLDELAQLPGGQALRAEIENRLETGSTGGICAEYALHFGSLVHDLAAGTMPTVEQRNINAYLKAAR</sequence>
<dbReference type="AlphaFoldDB" id="A0A4R3QFQ0"/>
<evidence type="ECO:0000313" key="3">
    <source>
        <dbReference type="Proteomes" id="UP000294576"/>
    </source>
</evidence>
<dbReference type="InterPro" id="IPR008948">
    <property type="entry name" value="L-Aspartase-like"/>
</dbReference>
<dbReference type="Proteomes" id="UP000294576">
    <property type="component" value="Unassembled WGS sequence"/>
</dbReference>
<dbReference type="InterPro" id="IPR019468">
    <property type="entry name" value="AdenyloSucc_lyase_C"/>
</dbReference>
<evidence type="ECO:0000313" key="2">
    <source>
        <dbReference type="EMBL" id="TCU20530.1"/>
    </source>
</evidence>
<feature type="domain" description="Adenylosuccinate lyase C-terminal" evidence="1">
    <location>
        <begin position="369"/>
        <end position="442"/>
    </location>
</feature>
<dbReference type="InterPro" id="IPR020557">
    <property type="entry name" value="Fumarate_lyase_CS"/>
</dbReference>
<dbReference type="PANTHER" id="PTHR43172">
    <property type="entry name" value="ADENYLOSUCCINATE LYASE"/>
    <property type="match status" value="1"/>
</dbReference>
<keyword evidence="2" id="KW-0456">Lyase</keyword>
<protein>
    <submittedName>
        <fullName evidence="2">Adenylosuccinate lyase</fullName>
    </submittedName>
</protein>
<dbReference type="Pfam" id="PF00206">
    <property type="entry name" value="Lyase_1"/>
    <property type="match status" value="1"/>
</dbReference>
<name>A0A4R3QFQ0_RHISU</name>
<dbReference type="InterPro" id="IPR022761">
    <property type="entry name" value="Fumarate_lyase_N"/>
</dbReference>
<dbReference type="Gene3D" id="1.20.200.10">
    <property type="entry name" value="Fumarase/aspartase (Central domain)"/>
    <property type="match status" value="1"/>
</dbReference>
<accession>A0A4R3QFQ0</accession>
<proteinExistence type="predicted"/>
<dbReference type="InterPro" id="IPR000362">
    <property type="entry name" value="Fumarate_lyase_fam"/>
</dbReference>